<dbReference type="RefSeq" id="WP_120798714.1">
    <property type="nucleotide sequence ID" value="NZ_RBXL01000001.1"/>
</dbReference>
<sequence>MSSTRDRAKASAMEILCAGQRPTAEQVRQSIGQGAQQTILSALDEFWAEVGERLREPRLPEALVKPVRELWGQAVEEAQRQWASEKTRLEMDSRNLRVQLDAVVLENSDLIAAVEAARTAAAEADARAREQSDRIVALEGEVADAEMQIMRAREEGDQLQLALTAERDGRERDQAAWLLQLDKARQDLKAMIAEKNKLATQLADARDSLAKHRITLARKEQHETDLESRILALGQENARLEELANERSELLGLERERTLRAELARDDVTRSLESAEAERAGLRDRDDRLRLDRERLTTENVRLHAELAAVHATQRHLEETLRLAVLRPPEISAG</sequence>
<gene>
    <name evidence="3" type="ORF">BDD21_4153</name>
</gene>
<name>A0A495VBB2_9GAMM</name>
<dbReference type="GO" id="GO:0003677">
    <property type="term" value="F:DNA binding"/>
    <property type="evidence" value="ECO:0007669"/>
    <property type="project" value="UniProtKB-KW"/>
</dbReference>
<keyword evidence="3" id="KW-0238">DNA-binding</keyword>
<dbReference type="AlphaFoldDB" id="A0A495VBB2"/>
<feature type="coiled-coil region" evidence="1">
    <location>
        <begin position="265"/>
        <end position="292"/>
    </location>
</feature>
<dbReference type="EMBL" id="RBXL01000001">
    <property type="protein sequence ID" value="RKT46629.1"/>
    <property type="molecule type" value="Genomic_DNA"/>
</dbReference>
<dbReference type="InterPro" id="IPR021104">
    <property type="entry name" value="KfrA_DNA-bd_N"/>
</dbReference>
<keyword evidence="4" id="KW-1185">Reference proteome</keyword>
<accession>A0A495VBB2</accession>
<evidence type="ECO:0000313" key="4">
    <source>
        <dbReference type="Proteomes" id="UP000274556"/>
    </source>
</evidence>
<evidence type="ECO:0000256" key="1">
    <source>
        <dbReference type="SAM" id="Coils"/>
    </source>
</evidence>
<dbReference type="OrthoDB" id="5772375at2"/>
<proteinExistence type="predicted"/>
<feature type="domain" description="KfrA N-terminal DNA-binding" evidence="2">
    <location>
        <begin position="5"/>
        <end position="107"/>
    </location>
</feature>
<organism evidence="3 4">
    <name type="scientific">Thiocapsa rosea</name>
    <dbReference type="NCBI Taxonomy" id="69360"/>
    <lineage>
        <taxon>Bacteria</taxon>
        <taxon>Pseudomonadati</taxon>
        <taxon>Pseudomonadota</taxon>
        <taxon>Gammaproteobacteria</taxon>
        <taxon>Chromatiales</taxon>
        <taxon>Chromatiaceae</taxon>
        <taxon>Thiocapsa</taxon>
    </lineage>
</organism>
<protein>
    <submittedName>
        <fullName evidence="3">Plasmid replication DNA-binding protein KfrA</fullName>
    </submittedName>
</protein>
<keyword evidence="1" id="KW-0175">Coiled coil</keyword>
<evidence type="ECO:0000259" key="2">
    <source>
        <dbReference type="Pfam" id="PF11740"/>
    </source>
</evidence>
<reference evidence="3 4" key="1">
    <citation type="submission" date="2018-10" db="EMBL/GenBank/DDBJ databases">
        <title>Genomic Encyclopedia of Archaeal and Bacterial Type Strains, Phase II (KMG-II): from individual species to whole genera.</title>
        <authorList>
            <person name="Goeker M."/>
        </authorList>
    </citation>
    <scope>NUCLEOTIDE SEQUENCE [LARGE SCALE GENOMIC DNA]</scope>
    <source>
        <strain evidence="3 4">DSM 235</strain>
    </source>
</reference>
<dbReference type="Proteomes" id="UP000274556">
    <property type="component" value="Unassembled WGS sequence"/>
</dbReference>
<dbReference type="Pfam" id="PF11740">
    <property type="entry name" value="KfrA_N"/>
    <property type="match status" value="1"/>
</dbReference>
<evidence type="ECO:0000313" key="3">
    <source>
        <dbReference type="EMBL" id="RKT46629.1"/>
    </source>
</evidence>
<feature type="coiled-coil region" evidence="1">
    <location>
        <begin position="121"/>
        <end position="208"/>
    </location>
</feature>
<comment type="caution">
    <text evidence="3">The sequence shown here is derived from an EMBL/GenBank/DDBJ whole genome shotgun (WGS) entry which is preliminary data.</text>
</comment>